<dbReference type="GO" id="GO:0019369">
    <property type="term" value="P:arachidonate metabolic process"/>
    <property type="evidence" value="ECO:0007669"/>
    <property type="project" value="TreeGrafter"/>
</dbReference>
<dbReference type="GO" id="GO:0016020">
    <property type="term" value="C:membrane"/>
    <property type="evidence" value="ECO:0007669"/>
    <property type="project" value="TreeGrafter"/>
</dbReference>
<proteinExistence type="predicted"/>
<dbReference type="Gene3D" id="3.40.1090.10">
    <property type="entry name" value="Cytosolic phospholipase A2 catalytic domain"/>
    <property type="match status" value="1"/>
</dbReference>
<dbReference type="Proteomes" id="UP000001611">
    <property type="component" value="Chromosome 3"/>
</dbReference>
<dbReference type="PANTHER" id="PTHR24185">
    <property type="entry name" value="CALCIUM-INDEPENDENT PHOSPHOLIPASE A2-GAMMA"/>
    <property type="match status" value="1"/>
</dbReference>
<dbReference type="HOGENOM" id="CLU_003059_1_2_1"/>
<evidence type="ECO:0000313" key="2">
    <source>
        <dbReference type="Proteomes" id="UP000001611"/>
    </source>
</evidence>
<protein>
    <submittedName>
        <fullName evidence="1">Phospholipase</fullName>
    </submittedName>
</protein>
<dbReference type="GeneID" id="20703860"/>
<dbReference type="OMA" id="DECIDIF"/>
<dbReference type="OrthoDB" id="4799086at2759"/>
<evidence type="ECO:0000313" key="1">
    <source>
        <dbReference type="EMBL" id="EGY20873.1"/>
    </source>
</evidence>
<name>G2WXR5_VERDV</name>
<dbReference type="RefSeq" id="XP_009651345.1">
    <property type="nucleotide sequence ID" value="XM_009653050.1"/>
</dbReference>
<dbReference type="GO" id="GO:0047499">
    <property type="term" value="F:calcium-independent phospholipase A2 activity"/>
    <property type="evidence" value="ECO:0007669"/>
    <property type="project" value="TreeGrafter"/>
</dbReference>
<accession>G2WXR5</accession>
<keyword evidence="2" id="KW-1185">Reference proteome</keyword>
<dbReference type="InParanoid" id="G2WXR5"/>
<dbReference type="KEGG" id="vda:VDAG_02397"/>
<dbReference type="EMBL" id="DS572698">
    <property type="protein sequence ID" value="EGY20873.1"/>
    <property type="molecule type" value="Genomic_DNA"/>
</dbReference>
<gene>
    <name evidence="1" type="ORF">VDAG_02397</name>
</gene>
<dbReference type="AlphaFoldDB" id="G2WXR5"/>
<reference evidence="1 2" key="1">
    <citation type="submission" date="2008-03" db="EMBL/GenBank/DDBJ databases">
        <title>The Genome Sequence of Verticillium dahliae VdLs.17.</title>
        <authorList>
            <consortium name="The Broad Institute Genome Sequencing Platform"/>
            <person name="Ma L.-J.J."/>
            <person name="Klosterman S.J."/>
            <person name="Subbarao K."/>
            <person name="Dobinson K."/>
            <person name="Veronese P."/>
            <person name="Kang S."/>
            <person name="Gold S.E."/>
            <person name="Young S."/>
            <person name="Jaffe D."/>
            <person name="Gnerre S."/>
            <person name="Berlin A."/>
            <person name="Heiman D."/>
            <person name="Hepburn T."/>
            <person name="Sykes S."/>
            <person name="Alvarado L."/>
            <person name="Kodira C.D."/>
            <person name="Lander E."/>
            <person name="Galagan J."/>
            <person name="Nusbaum C."/>
            <person name="Birren B."/>
        </authorList>
    </citation>
    <scope>NUCLEOTIDE SEQUENCE [LARGE SCALE GENOMIC DNA]</scope>
    <source>
        <strain evidence="2">VdLs.17 / ATCC MYA-4575 / FGSC 10137</strain>
    </source>
</reference>
<sequence>MKLRSPTFWLGLSSYENTTDLVISNRPRQVTAQTSRPDAQQPSLLVLVGHRAKTAALQELFGVKRAQQAGSPPEPAAIHLHLASQSSFYDRPLLIAEGGFPDEYSETFPKAYPQDVRRRTLMRPTQPDAKDHAADELFSRLLRPFSDVFCFFSDDLGGLEGVARHLMTWLDRGDSSQGLASTHPRIIIATSTVPHGAESERRAKIDLLEILEKGAGKHPLTLASQIEVVALFPHARISATARHRALKERLMRSSDESPTDMTNFAVPLIGSSLSLDAYPPGAHYVFKDLYNGMLHRVFSDEAVDLDGFSTGSGLVRQIEAHFAECFRGLTRESISASDMHLRLLKSFKSRWLQAHSTRVCLSCGLITAELCLNGSTVDQAIKRFKKLARRVFQRRRGLRIPFVPSFLRECVGRLLDHFAPFSSFTRLINLLIWLCADGQYSPKTIEEALRLTHNARGMLDISHASSTGTRVGLPVATIDKKPLERIFTNYNGVGTRQEDQDYVVRPREGLGNVPVWEVGRAASAAPGYVGNVVYIENTRSIRTPS</sequence>
<dbReference type="PANTHER" id="PTHR24185:SF8">
    <property type="entry name" value="PNPLA DOMAIN-CONTAINING PROTEIN"/>
    <property type="match status" value="1"/>
</dbReference>
<dbReference type="eggNOG" id="KOG4231">
    <property type="taxonomic scope" value="Eukaryota"/>
</dbReference>
<organism evidence="1 2">
    <name type="scientific">Verticillium dahliae (strain VdLs.17 / ATCC MYA-4575 / FGSC 10137)</name>
    <name type="common">Verticillium wilt</name>
    <dbReference type="NCBI Taxonomy" id="498257"/>
    <lineage>
        <taxon>Eukaryota</taxon>
        <taxon>Fungi</taxon>
        <taxon>Dikarya</taxon>
        <taxon>Ascomycota</taxon>
        <taxon>Pezizomycotina</taxon>
        <taxon>Sordariomycetes</taxon>
        <taxon>Hypocreomycetidae</taxon>
        <taxon>Glomerellales</taxon>
        <taxon>Plectosphaerellaceae</taxon>
        <taxon>Verticillium</taxon>
    </lineage>
</organism>